<protein>
    <submittedName>
        <fullName evidence="1">DUF1905 domain-containing protein</fullName>
    </submittedName>
</protein>
<organism evidence="1 2">
    <name type="scientific">Arachidicoccus soli</name>
    <dbReference type="NCBI Taxonomy" id="2341117"/>
    <lineage>
        <taxon>Bacteria</taxon>
        <taxon>Pseudomonadati</taxon>
        <taxon>Bacteroidota</taxon>
        <taxon>Chitinophagia</taxon>
        <taxon>Chitinophagales</taxon>
        <taxon>Chitinophagaceae</taxon>
        <taxon>Arachidicoccus</taxon>
    </lineage>
</organism>
<dbReference type="RefSeq" id="WP_119985457.1">
    <property type="nucleotide sequence ID" value="NZ_CP032489.1"/>
</dbReference>
<name>A0A386HMR7_9BACT</name>
<keyword evidence="2" id="KW-1185">Reference proteome</keyword>
<sequence length="160" mass="18526">MYKFRAEIEIIGINPFVYVPNNILLQIFEQAGKGKGHIPIKGTINNKSYKQTLVKYSGEWRLYINTSMLKNSPKRIGEVIDITVNFDPESREIETPENFTKALDKDEEAQTVFNNLPASKKLEIVRYLANLKTEEARERNIHRAINFLLGKERFVGRDKP</sequence>
<dbReference type="Pfam" id="PF08922">
    <property type="entry name" value="DUF1905"/>
    <property type="match status" value="1"/>
</dbReference>
<dbReference type="Proteomes" id="UP000266118">
    <property type="component" value="Chromosome"/>
</dbReference>
<evidence type="ECO:0000313" key="1">
    <source>
        <dbReference type="EMBL" id="AYD46906.1"/>
    </source>
</evidence>
<dbReference type="SUPFAM" id="SSF141694">
    <property type="entry name" value="AF2212/PG0164-like"/>
    <property type="match status" value="1"/>
</dbReference>
<dbReference type="InterPro" id="IPR015018">
    <property type="entry name" value="DUF1905"/>
</dbReference>
<dbReference type="OrthoDB" id="2243618at2"/>
<dbReference type="KEGG" id="ark:D6B99_04320"/>
<gene>
    <name evidence="1" type="ORF">D6B99_04320</name>
</gene>
<dbReference type="Gene3D" id="2.40.30.100">
    <property type="entry name" value="AF2212/PG0164-like"/>
    <property type="match status" value="1"/>
</dbReference>
<proteinExistence type="predicted"/>
<accession>A0A386HMR7</accession>
<dbReference type="InterPro" id="IPR037079">
    <property type="entry name" value="AF2212/PG0164-like_sf"/>
</dbReference>
<evidence type="ECO:0000313" key="2">
    <source>
        <dbReference type="Proteomes" id="UP000266118"/>
    </source>
</evidence>
<dbReference type="EMBL" id="CP032489">
    <property type="protein sequence ID" value="AYD46906.1"/>
    <property type="molecule type" value="Genomic_DNA"/>
</dbReference>
<dbReference type="Pfam" id="PF13376">
    <property type="entry name" value="OmdA"/>
    <property type="match status" value="1"/>
</dbReference>
<dbReference type="AlphaFoldDB" id="A0A386HMR7"/>
<reference evidence="1 2" key="1">
    <citation type="submission" date="2018-09" db="EMBL/GenBank/DDBJ databases">
        <title>Arachidicoccus sp. nov., a bacterium isolated from soil.</title>
        <authorList>
            <person name="Weon H.-Y."/>
            <person name="Kwon S.-W."/>
            <person name="Lee S.A."/>
        </authorList>
    </citation>
    <scope>NUCLEOTIDE SEQUENCE [LARGE SCALE GENOMIC DNA]</scope>
    <source>
        <strain evidence="1 2">KIS59-12</strain>
    </source>
</reference>